<keyword evidence="5 7" id="KW-0472">Membrane</keyword>
<feature type="compositionally biased region" description="Polar residues" evidence="6">
    <location>
        <begin position="181"/>
        <end position="200"/>
    </location>
</feature>
<dbReference type="PANTHER" id="PTHR13144">
    <property type="entry name" value="TEX261 PROTEIN"/>
    <property type="match status" value="1"/>
</dbReference>
<protein>
    <submittedName>
        <fullName evidence="8">DUF396-domain-containing protein</fullName>
    </submittedName>
</protein>
<reference evidence="8 9" key="1">
    <citation type="submission" date="2015-03" db="EMBL/GenBank/DDBJ databases">
        <title>Genomics and transcriptomics of the oil-accumulating basidiomycete yeast T. oleaginosus allow insights into substrate utilization and the diverse evolutionary trajectories of mating systems in fungi.</title>
        <authorList>
            <consortium name="DOE Joint Genome Institute"/>
            <person name="Kourist R."/>
            <person name="Kracht O."/>
            <person name="Bracharz F."/>
            <person name="Lipzen A."/>
            <person name="Nolan M."/>
            <person name="Ohm R."/>
            <person name="Grigoriev I."/>
            <person name="Sun S."/>
            <person name="Heitman J."/>
            <person name="Bruck T."/>
            <person name="Nowrousian M."/>
        </authorList>
    </citation>
    <scope>NUCLEOTIDE SEQUENCE [LARGE SCALE GENOMIC DNA]</scope>
    <source>
        <strain evidence="8 9">IBC0246</strain>
    </source>
</reference>
<comment type="similarity">
    <text evidence="2">Belongs to the SVP26 family.</text>
</comment>
<evidence type="ECO:0000256" key="1">
    <source>
        <dbReference type="ARBA" id="ARBA00004141"/>
    </source>
</evidence>
<feature type="transmembrane region" description="Helical" evidence="7">
    <location>
        <begin position="44"/>
        <end position="63"/>
    </location>
</feature>
<dbReference type="Proteomes" id="UP000053611">
    <property type="component" value="Unassembled WGS sequence"/>
</dbReference>
<dbReference type="GO" id="GO:0006888">
    <property type="term" value="P:endoplasmic reticulum to Golgi vesicle-mediated transport"/>
    <property type="evidence" value="ECO:0007669"/>
    <property type="project" value="InterPro"/>
</dbReference>
<feature type="region of interest" description="Disordered" evidence="6">
    <location>
        <begin position="181"/>
        <end position="203"/>
    </location>
</feature>
<dbReference type="EMBL" id="KQ087208">
    <property type="protein sequence ID" value="KLT42178.1"/>
    <property type="molecule type" value="Genomic_DNA"/>
</dbReference>
<feature type="transmembrane region" description="Helical" evidence="7">
    <location>
        <begin position="68"/>
        <end position="86"/>
    </location>
</feature>
<dbReference type="GO" id="GO:0005789">
    <property type="term" value="C:endoplasmic reticulum membrane"/>
    <property type="evidence" value="ECO:0007669"/>
    <property type="project" value="TreeGrafter"/>
</dbReference>
<sequence>MISLLHLLSYLGSITAFLFVTLSLASGLLWIAELIEEHSRYARIVGVRSIYVIIVLHALLYIVDGLPFLHIVFSIFCHVVYLQHFSSGSWPFISLTSPVFILSCVLVVADHFLWFFHFAGVAQEAKRARAARYRYSQQVVRDAPSFMDVAAFFATCVWFIPLFLFLSLSANDNVIPSFDTSAPPSPMGSTVDLTQMNQPASPRRRLMGASLVKTVLAPIVSLIPRGRRSNHGIIAPPSPRVMSPAPGPQGYSPWGGDSPTSTPPSRPPMTHEHSFGAASGRLTPPPASRPPKSRSASALNLREENGLTSPTRSRSTLPAVDMGTRNKAD</sequence>
<dbReference type="GO" id="GO:0000139">
    <property type="term" value="C:Golgi membrane"/>
    <property type="evidence" value="ECO:0007669"/>
    <property type="project" value="TreeGrafter"/>
</dbReference>
<organism evidence="8 9">
    <name type="scientific">Cutaneotrichosporon oleaginosum</name>
    <dbReference type="NCBI Taxonomy" id="879819"/>
    <lineage>
        <taxon>Eukaryota</taxon>
        <taxon>Fungi</taxon>
        <taxon>Dikarya</taxon>
        <taxon>Basidiomycota</taxon>
        <taxon>Agaricomycotina</taxon>
        <taxon>Tremellomycetes</taxon>
        <taxon>Trichosporonales</taxon>
        <taxon>Trichosporonaceae</taxon>
        <taxon>Cutaneotrichosporon</taxon>
    </lineage>
</organism>
<dbReference type="RefSeq" id="XP_018278669.1">
    <property type="nucleotide sequence ID" value="XM_018426691.1"/>
</dbReference>
<evidence type="ECO:0000313" key="8">
    <source>
        <dbReference type="EMBL" id="KLT42178.1"/>
    </source>
</evidence>
<evidence type="ECO:0000256" key="5">
    <source>
        <dbReference type="ARBA" id="ARBA00023136"/>
    </source>
</evidence>
<dbReference type="AlphaFoldDB" id="A0A0J0XM89"/>
<dbReference type="Pfam" id="PF04148">
    <property type="entry name" value="Erv26"/>
    <property type="match status" value="1"/>
</dbReference>
<evidence type="ECO:0000256" key="7">
    <source>
        <dbReference type="SAM" id="Phobius"/>
    </source>
</evidence>
<keyword evidence="3 7" id="KW-0812">Transmembrane</keyword>
<feature type="transmembrane region" description="Helical" evidence="7">
    <location>
        <begin position="143"/>
        <end position="166"/>
    </location>
</feature>
<name>A0A0J0XM89_9TREE</name>
<accession>A0A0J0XM89</accession>
<proteinExistence type="inferred from homology"/>
<keyword evidence="9" id="KW-1185">Reference proteome</keyword>
<keyword evidence="4 7" id="KW-1133">Transmembrane helix</keyword>
<dbReference type="GeneID" id="28987294"/>
<dbReference type="PANTHER" id="PTHR13144:SF0">
    <property type="entry name" value="PROTEIN TEX261"/>
    <property type="match status" value="1"/>
</dbReference>
<evidence type="ECO:0000256" key="2">
    <source>
        <dbReference type="ARBA" id="ARBA00008096"/>
    </source>
</evidence>
<feature type="region of interest" description="Disordered" evidence="6">
    <location>
        <begin position="228"/>
        <end position="329"/>
    </location>
</feature>
<gene>
    <name evidence="8" type="ORF">CC85DRAFT_328409</name>
</gene>
<evidence type="ECO:0000313" key="9">
    <source>
        <dbReference type="Proteomes" id="UP000053611"/>
    </source>
</evidence>
<feature type="transmembrane region" description="Helical" evidence="7">
    <location>
        <begin position="98"/>
        <end position="122"/>
    </location>
</feature>
<evidence type="ECO:0000256" key="4">
    <source>
        <dbReference type="ARBA" id="ARBA00022989"/>
    </source>
</evidence>
<dbReference type="OrthoDB" id="28257at2759"/>
<evidence type="ECO:0000256" key="6">
    <source>
        <dbReference type="SAM" id="MobiDB-lite"/>
    </source>
</evidence>
<comment type="subcellular location">
    <subcellularLocation>
        <location evidence="1">Membrane</location>
        <topology evidence="1">Multi-pass membrane protein</topology>
    </subcellularLocation>
</comment>
<feature type="compositionally biased region" description="Polar residues" evidence="6">
    <location>
        <begin position="306"/>
        <end position="316"/>
    </location>
</feature>
<dbReference type="GO" id="GO:0030134">
    <property type="term" value="C:COPII-coated ER to Golgi transport vesicle"/>
    <property type="evidence" value="ECO:0007669"/>
    <property type="project" value="TreeGrafter"/>
</dbReference>
<dbReference type="InterPro" id="IPR007277">
    <property type="entry name" value="Svp26/Tex261"/>
</dbReference>
<feature type="transmembrane region" description="Helical" evidence="7">
    <location>
        <begin position="7"/>
        <end position="32"/>
    </location>
</feature>
<evidence type="ECO:0000256" key="3">
    <source>
        <dbReference type="ARBA" id="ARBA00022692"/>
    </source>
</evidence>
<dbReference type="GO" id="GO:0097020">
    <property type="term" value="F:COPII receptor activity"/>
    <property type="evidence" value="ECO:0007669"/>
    <property type="project" value="InterPro"/>
</dbReference>